<evidence type="ECO:0000256" key="1">
    <source>
        <dbReference type="ARBA" id="ARBA00004571"/>
    </source>
</evidence>
<dbReference type="PROSITE" id="PS52016">
    <property type="entry name" value="TONB_DEPENDENT_REC_3"/>
    <property type="match status" value="1"/>
</dbReference>
<evidence type="ECO:0000256" key="3">
    <source>
        <dbReference type="ARBA" id="ARBA00022452"/>
    </source>
</evidence>
<evidence type="ECO:0000256" key="9">
    <source>
        <dbReference type="SAM" id="SignalP"/>
    </source>
</evidence>
<keyword evidence="12" id="KW-1185">Reference proteome</keyword>
<dbReference type="Gene3D" id="2.170.130.10">
    <property type="entry name" value="TonB-dependent receptor, plug domain"/>
    <property type="match status" value="1"/>
</dbReference>
<proteinExistence type="inferred from homology"/>
<dbReference type="InterPro" id="IPR012910">
    <property type="entry name" value="Plug_dom"/>
</dbReference>
<dbReference type="Gene3D" id="2.40.170.20">
    <property type="entry name" value="TonB-dependent receptor, beta-barrel domain"/>
    <property type="match status" value="1"/>
</dbReference>
<comment type="similarity">
    <text evidence="8">Belongs to the TonB-dependent receptor family.</text>
</comment>
<feature type="domain" description="TonB-dependent receptor plug" evidence="10">
    <location>
        <begin position="116"/>
        <end position="222"/>
    </location>
</feature>
<dbReference type="Gene3D" id="2.60.40.1120">
    <property type="entry name" value="Carboxypeptidase-like, regulatory domain"/>
    <property type="match status" value="1"/>
</dbReference>
<feature type="signal peptide" evidence="9">
    <location>
        <begin position="1"/>
        <end position="22"/>
    </location>
</feature>
<evidence type="ECO:0000256" key="7">
    <source>
        <dbReference type="ARBA" id="ARBA00023237"/>
    </source>
</evidence>
<evidence type="ECO:0000313" key="12">
    <source>
        <dbReference type="Proteomes" id="UP001597032"/>
    </source>
</evidence>
<dbReference type="PANTHER" id="PTHR30069">
    <property type="entry name" value="TONB-DEPENDENT OUTER MEMBRANE RECEPTOR"/>
    <property type="match status" value="1"/>
</dbReference>
<dbReference type="InterPro" id="IPR037066">
    <property type="entry name" value="Plug_dom_sf"/>
</dbReference>
<dbReference type="NCBIfam" id="TIGR04056">
    <property type="entry name" value="OMP_RagA_SusC"/>
    <property type="match status" value="1"/>
</dbReference>
<keyword evidence="2 8" id="KW-0813">Transport</keyword>
<dbReference type="Pfam" id="PF13715">
    <property type="entry name" value="CarbopepD_reg_2"/>
    <property type="match status" value="1"/>
</dbReference>
<dbReference type="InterPro" id="IPR039426">
    <property type="entry name" value="TonB-dep_rcpt-like"/>
</dbReference>
<dbReference type="PANTHER" id="PTHR30069:SF29">
    <property type="entry name" value="HEMOGLOBIN AND HEMOGLOBIN-HAPTOGLOBIN-BINDING PROTEIN 1-RELATED"/>
    <property type="match status" value="1"/>
</dbReference>
<keyword evidence="5 9" id="KW-0732">Signal</keyword>
<evidence type="ECO:0000256" key="2">
    <source>
        <dbReference type="ARBA" id="ARBA00022448"/>
    </source>
</evidence>
<comment type="subcellular location">
    <subcellularLocation>
        <location evidence="1 8">Cell outer membrane</location>
        <topology evidence="1 8">Multi-pass membrane protein</topology>
    </subcellularLocation>
</comment>
<gene>
    <name evidence="11" type="ORF">ACFQZW_02430</name>
</gene>
<keyword evidence="4 8" id="KW-0812">Transmembrane</keyword>
<dbReference type="RefSeq" id="WP_386781414.1">
    <property type="nucleotide sequence ID" value="NZ_JBHTIC010000004.1"/>
</dbReference>
<dbReference type="InterPro" id="IPR036942">
    <property type="entry name" value="Beta-barrel_TonB_sf"/>
</dbReference>
<comment type="caution">
    <text evidence="11">The sequence shown here is derived from an EMBL/GenBank/DDBJ whole genome shotgun (WGS) entry which is preliminary data.</text>
</comment>
<evidence type="ECO:0000256" key="6">
    <source>
        <dbReference type="ARBA" id="ARBA00023136"/>
    </source>
</evidence>
<evidence type="ECO:0000313" key="11">
    <source>
        <dbReference type="EMBL" id="MFD0760932.1"/>
    </source>
</evidence>
<dbReference type="InterPro" id="IPR023996">
    <property type="entry name" value="TonB-dep_OMP_SusC/RagA"/>
</dbReference>
<reference evidence="12" key="1">
    <citation type="journal article" date="2019" name="Int. J. Syst. Evol. Microbiol.">
        <title>The Global Catalogue of Microorganisms (GCM) 10K type strain sequencing project: providing services to taxonomists for standard genome sequencing and annotation.</title>
        <authorList>
            <consortium name="The Broad Institute Genomics Platform"/>
            <consortium name="The Broad Institute Genome Sequencing Center for Infectious Disease"/>
            <person name="Wu L."/>
            <person name="Ma J."/>
        </authorList>
    </citation>
    <scope>NUCLEOTIDE SEQUENCE [LARGE SCALE GENOMIC DNA]</scope>
    <source>
        <strain evidence="12">CCUG 60022</strain>
    </source>
</reference>
<keyword evidence="6 8" id="KW-0472">Membrane</keyword>
<protein>
    <submittedName>
        <fullName evidence="11">SusC/RagA family TonB-linked outer membrane protein</fullName>
    </submittedName>
</protein>
<keyword evidence="7 8" id="KW-0998">Cell outer membrane</keyword>
<dbReference type="Pfam" id="PF07715">
    <property type="entry name" value="Plug"/>
    <property type="match status" value="1"/>
</dbReference>
<sequence length="972" mass="107843">MKNRISNVFLILMLGFTFTLYAQEKTVSGVITDATDGTPLPGASISIKGSTKGVISDFDGNYSIIVDENETLLITYVGYVPQEFTVAGKTTINVQLKVDQNVLDEVVVVAYGTQKKEAVTSSVATVKSDELSDLTVSNTSSMLQGKVAGVQVSASGGSPGSTPSILIRGMASLNGNVQPLWVVDGVIQHGTPIVNPNDVESMSVLKDASATSLYGSRGANGVIIITTKKAKLGVSKLTFTSKVGINEFTSGNFEVMNSQQLYDYHALMGNVQEWYTPDLLERDYDWIGNATQSALVQDYNMSYTSSNDKMSTYLAGGYFNEEGTIKGSEFERYTFRLNLDYKVNDRLTLKPKVSFSFDERYNADHSRYAIYTNLPWDLPFDAEGNAVKAQESNDWIGRDQSNYYYDLQWNYGTSKVFNMSFNGDFEFKILDDLTYISTNNFTLYHSNSFSYTDPLSTGGEATNGSLYNSSSRRFTKLTTQMLKYTKEFDDHAITALAGYEYNDYVYEDMGATGIGLIGGGTILNVTSEPKSISGYKNEYALQSGFLNVDYSYGNRYFAKASIRRDGASNFGIDNQYGTFFALGAGWNIHNENFFKSEVVNSLKLRASYGSVGNRPGSLYPYQSTYSASTHYDAVPAATLSQYGNPDLSWEKSYETNIAIDTRIFDRFSATLEYYNKNTSDLLYYVDLPALSGFNGYWENVGGLKNTGFEAVLSADILKDNDFSWNVGFNIGINKNEVTELFDEQTEIPRGDKIFKIGEDMNSWYMRKWAGVHPANGDPLWEVVDDETGEISYTSNYNEATEQIVGNGSPDFIGGFSSNMEYKGFSLNAKFSFVSGGEIYNSSRSLYDSDGLYPTFNQQVLADGWSRWENPGDEASHPRAVYGGNNNSNKTSSRYLEDRSYLKLKNVTFGYNLPETILNKLRLSDARVYISGDNLLTFTNYSGMDPEVGGLSGSTSTSYPVPKRFVFGLNFSF</sequence>
<dbReference type="InterPro" id="IPR008969">
    <property type="entry name" value="CarboxyPept-like_regulatory"/>
</dbReference>
<dbReference type="NCBIfam" id="TIGR04057">
    <property type="entry name" value="SusC_RagA_signa"/>
    <property type="match status" value="1"/>
</dbReference>
<accession>A0ABW2Z5H2</accession>
<feature type="chain" id="PRO_5047029871" evidence="9">
    <location>
        <begin position="23"/>
        <end position="972"/>
    </location>
</feature>
<name>A0ABW2Z5H2_9FLAO</name>
<dbReference type="EMBL" id="JBHTIC010000004">
    <property type="protein sequence ID" value="MFD0760932.1"/>
    <property type="molecule type" value="Genomic_DNA"/>
</dbReference>
<evidence type="ECO:0000259" key="10">
    <source>
        <dbReference type="Pfam" id="PF07715"/>
    </source>
</evidence>
<dbReference type="Proteomes" id="UP001597032">
    <property type="component" value="Unassembled WGS sequence"/>
</dbReference>
<dbReference type="InterPro" id="IPR023997">
    <property type="entry name" value="TonB-dep_OMP_SusC/RagA_CS"/>
</dbReference>
<keyword evidence="3 8" id="KW-1134">Transmembrane beta strand</keyword>
<evidence type="ECO:0000256" key="4">
    <source>
        <dbReference type="ARBA" id="ARBA00022692"/>
    </source>
</evidence>
<evidence type="ECO:0000256" key="8">
    <source>
        <dbReference type="PROSITE-ProRule" id="PRU01360"/>
    </source>
</evidence>
<dbReference type="SUPFAM" id="SSF49464">
    <property type="entry name" value="Carboxypeptidase regulatory domain-like"/>
    <property type="match status" value="1"/>
</dbReference>
<organism evidence="11 12">
    <name type="scientific">Lutibacter aestuarii</name>
    <dbReference type="NCBI Taxonomy" id="861111"/>
    <lineage>
        <taxon>Bacteria</taxon>
        <taxon>Pseudomonadati</taxon>
        <taxon>Bacteroidota</taxon>
        <taxon>Flavobacteriia</taxon>
        <taxon>Flavobacteriales</taxon>
        <taxon>Flavobacteriaceae</taxon>
        <taxon>Lutibacter</taxon>
    </lineage>
</organism>
<evidence type="ECO:0000256" key="5">
    <source>
        <dbReference type="ARBA" id="ARBA00022729"/>
    </source>
</evidence>
<dbReference type="SUPFAM" id="SSF56935">
    <property type="entry name" value="Porins"/>
    <property type="match status" value="1"/>
</dbReference>